<gene>
    <name evidence="1" type="ORF">NTEN_LOCUS12496</name>
</gene>
<organism evidence="1 2">
    <name type="scientific">Nesidiocoris tenuis</name>
    <dbReference type="NCBI Taxonomy" id="355587"/>
    <lineage>
        <taxon>Eukaryota</taxon>
        <taxon>Metazoa</taxon>
        <taxon>Ecdysozoa</taxon>
        <taxon>Arthropoda</taxon>
        <taxon>Hexapoda</taxon>
        <taxon>Insecta</taxon>
        <taxon>Pterygota</taxon>
        <taxon>Neoptera</taxon>
        <taxon>Paraneoptera</taxon>
        <taxon>Hemiptera</taxon>
        <taxon>Heteroptera</taxon>
        <taxon>Panheteroptera</taxon>
        <taxon>Cimicomorpha</taxon>
        <taxon>Miridae</taxon>
        <taxon>Dicyphina</taxon>
        <taxon>Nesidiocoris</taxon>
    </lineage>
</organism>
<protein>
    <submittedName>
        <fullName evidence="1">Uncharacterized protein</fullName>
    </submittedName>
</protein>
<reference evidence="1 2" key="1">
    <citation type="submission" date="2020-02" db="EMBL/GenBank/DDBJ databases">
        <authorList>
            <person name="Ferguson B K."/>
        </authorList>
    </citation>
    <scope>NUCLEOTIDE SEQUENCE [LARGE SCALE GENOMIC DNA]</scope>
</reference>
<dbReference type="Proteomes" id="UP000479000">
    <property type="component" value="Unassembled WGS sequence"/>
</dbReference>
<sequence>MIDFVLATPWNPLEVCWITICNLQTHSNFTEPISPNNFKIFKFIQNLLLGQK</sequence>
<feature type="non-terminal residue" evidence="1">
    <location>
        <position position="52"/>
    </location>
</feature>
<dbReference type="EMBL" id="CADCXU010018787">
    <property type="protein sequence ID" value="CAB0007132.1"/>
    <property type="molecule type" value="Genomic_DNA"/>
</dbReference>
<keyword evidence="2" id="KW-1185">Reference proteome</keyword>
<dbReference type="AlphaFoldDB" id="A0A6H5H0P9"/>
<evidence type="ECO:0000313" key="2">
    <source>
        <dbReference type="Proteomes" id="UP000479000"/>
    </source>
</evidence>
<proteinExistence type="predicted"/>
<evidence type="ECO:0000313" key="1">
    <source>
        <dbReference type="EMBL" id="CAB0007132.1"/>
    </source>
</evidence>
<accession>A0A6H5H0P9</accession>
<name>A0A6H5H0P9_9HEMI</name>